<comment type="caution">
    <text evidence="10">The sequence shown here is derived from an EMBL/GenBank/DDBJ whole genome shotgun (WGS) entry which is preliminary data.</text>
</comment>
<dbReference type="PANTHER" id="PTHR45138">
    <property type="entry name" value="REGULATORY COMPONENTS OF SENSORY TRANSDUCTION SYSTEM"/>
    <property type="match status" value="1"/>
</dbReference>
<dbReference type="EC" id="2.7.7.65" evidence="2"/>
<name>A0A2S9JBL6_9HYPH</name>
<dbReference type="EMBL" id="PVBT01000008">
    <property type="protein sequence ID" value="PRD50197.1"/>
    <property type="molecule type" value="Genomic_DNA"/>
</dbReference>
<evidence type="ECO:0000259" key="9">
    <source>
        <dbReference type="PROSITE" id="PS50887"/>
    </source>
</evidence>
<dbReference type="GO" id="GO:0000155">
    <property type="term" value="F:phosphorelay sensor kinase activity"/>
    <property type="evidence" value="ECO:0007669"/>
    <property type="project" value="InterPro"/>
</dbReference>
<organism evidence="10 11">
    <name type="scientific">Phyllobacterium myrsinacearum</name>
    <dbReference type="NCBI Taxonomy" id="28101"/>
    <lineage>
        <taxon>Bacteria</taxon>
        <taxon>Pseudomonadati</taxon>
        <taxon>Pseudomonadota</taxon>
        <taxon>Alphaproteobacteria</taxon>
        <taxon>Hyphomicrobiales</taxon>
        <taxon>Phyllobacteriaceae</taxon>
        <taxon>Phyllobacterium</taxon>
    </lineage>
</organism>
<dbReference type="InterPro" id="IPR043128">
    <property type="entry name" value="Rev_trsase/Diguanyl_cyclase"/>
</dbReference>
<protein>
    <recommendedName>
        <fullName evidence="2">diguanylate cyclase</fullName>
        <ecNumber evidence="2">2.7.7.65</ecNumber>
    </recommendedName>
</protein>
<gene>
    <name evidence="10" type="ORF">C5750_23045</name>
</gene>
<reference evidence="10 11" key="1">
    <citation type="submission" date="2018-02" db="EMBL/GenBank/DDBJ databases">
        <title>The draft genome of Phyllobacterium myrsinacearum DSM5892.</title>
        <authorList>
            <person name="Li L."/>
            <person name="Liu L."/>
            <person name="Zhang X."/>
            <person name="Wang T."/>
        </authorList>
    </citation>
    <scope>NUCLEOTIDE SEQUENCE [LARGE SCALE GENOMIC DNA]</scope>
    <source>
        <strain evidence="10 11">DSM 5892</strain>
    </source>
</reference>
<dbReference type="NCBIfam" id="TIGR00254">
    <property type="entry name" value="GGDEF"/>
    <property type="match status" value="1"/>
</dbReference>
<dbReference type="FunFam" id="3.30.70.270:FF:000001">
    <property type="entry name" value="Diguanylate cyclase domain protein"/>
    <property type="match status" value="1"/>
</dbReference>
<dbReference type="Pfam" id="PF07694">
    <property type="entry name" value="5TM-5TMR_LYT"/>
    <property type="match status" value="1"/>
</dbReference>
<proteinExistence type="predicted"/>
<keyword evidence="3" id="KW-1003">Cell membrane</keyword>
<evidence type="ECO:0000313" key="11">
    <source>
        <dbReference type="Proteomes" id="UP000238563"/>
    </source>
</evidence>
<feature type="transmembrane region" description="Helical" evidence="8">
    <location>
        <begin position="98"/>
        <end position="124"/>
    </location>
</feature>
<comment type="catalytic activity">
    <reaction evidence="7">
        <text>2 GTP = 3',3'-c-di-GMP + 2 diphosphate</text>
        <dbReference type="Rhea" id="RHEA:24898"/>
        <dbReference type="ChEBI" id="CHEBI:33019"/>
        <dbReference type="ChEBI" id="CHEBI:37565"/>
        <dbReference type="ChEBI" id="CHEBI:58805"/>
        <dbReference type="EC" id="2.7.7.65"/>
    </reaction>
</comment>
<dbReference type="PANTHER" id="PTHR45138:SF9">
    <property type="entry name" value="DIGUANYLATE CYCLASE DGCM-RELATED"/>
    <property type="match status" value="1"/>
</dbReference>
<dbReference type="Proteomes" id="UP000238563">
    <property type="component" value="Unassembled WGS sequence"/>
</dbReference>
<dbReference type="GO" id="GO:0052621">
    <property type="term" value="F:diguanylate cyclase activity"/>
    <property type="evidence" value="ECO:0007669"/>
    <property type="project" value="UniProtKB-EC"/>
</dbReference>
<evidence type="ECO:0000256" key="7">
    <source>
        <dbReference type="ARBA" id="ARBA00034247"/>
    </source>
</evidence>
<dbReference type="InterPro" id="IPR050469">
    <property type="entry name" value="Diguanylate_Cyclase"/>
</dbReference>
<accession>A0A2S9JBL6</accession>
<dbReference type="Gene3D" id="3.30.70.270">
    <property type="match status" value="1"/>
</dbReference>
<feature type="transmembrane region" description="Helical" evidence="8">
    <location>
        <begin position="39"/>
        <end position="60"/>
    </location>
</feature>
<feature type="transmembrane region" description="Helical" evidence="8">
    <location>
        <begin position="12"/>
        <end position="33"/>
    </location>
</feature>
<evidence type="ECO:0000256" key="5">
    <source>
        <dbReference type="ARBA" id="ARBA00022989"/>
    </source>
</evidence>
<evidence type="ECO:0000256" key="4">
    <source>
        <dbReference type="ARBA" id="ARBA00022692"/>
    </source>
</evidence>
<dbReference type="Pfam" id="PF00990">
    <property type="entry name" value="GGDEF"/>
    <property type="match status" value="1"/>
</dbReference>
<sequence length="367" mass="40208">MYAEYFPVFADLVHRLGLVALVSMAYGSIIRAFNLPWTRGLMVGFLFGGAAIISMLDPVIVDEGIIVDARSILLALSAPFGGVAAVLVSTALTILSRVLIGGVGVHAGVVGIVIIGLISLIFTLVYRPQTYSWKHFLILGLTVPLYTLSVFILPFEQALPIFQRIALPMLTLSVAGIFLISMFLHRERLRVDRVKTLEVDAHTDPLTNLANRRLFDRVARRTFRKAASTGGDVFSLVMIDIDSFKSINDHWGHSNGDLVLVEISTIIRSLVRKSDLVARYGGEEIAILMPSATAVEAMAMAEAIRRRVNETFFDLGRTQAHVTVSAGVATFTAQHQSMTELIEEADVALYRAKRLGRNRIELAAMAA</sequence>
<evidence type="ECO:0000256" key="2">
    <source>
        <dbReference type="ARBA" id="ARBA00012528"/>
    </source>
</evidence>
<keyword evidence="11" id="KW-1185">Reference proteome</keyword>
<dbReference type="SUPFAM" id="SSF55073">
    <property type="entry name" value="Nucleotide cyclase"/>
    <property type="match status" value="1"/>
</dbReference>
<feature type="domain" description="GGDEF" evidence="9">
    <location>
        <begin position="232"/>
        <end position="365"/>
    </location>
</feature>
<keyword evidence="5 8" id="KW-1133">Transmembrane helix</keyword>
<comment type="subcellular location">
    <subcellularLocation>
        <location evidence="1">Cell membrane</location>
        <topology evidence="1">Multi-pass membrane protein</topology>
    </subcellularLocation>
</comment>
<dbReference type="SMART" id="SM00267">
    <property type="entry name" value="GGDEF"/>
    <property type="match status" value="1"/>
</dbReference>
<keyword evidence="6 8" id="KW-0472">Membrane</keyword>
<evidence type="ECO:0000256" key="8">
    <source>
        <dbReference type="SAM" id="Phobius"/>
    </source>
</evidence>
<evidence type="ECO:0000256" key="1">
    <source>
        <dbReference type="ARBA" id="ARBA00004651"/>
    </source>
</evidence>
<evidence type="ECO:0000256" key="6">
    <source>
        <dbReference type="ARBA" id="ARBA00023136"/>
    </source>
</evidence>
<evidence type="ECO:0000256" key="3">
    <source>
        <dbReference type="ARBA" id="ARBA00022475"/>
    </source>
</evidence>
<feature type="transmembrane region" description="Helical" evidence="8">
    <location>
        <begin position="136"/>
        <end position="155"/>
    </location>
</feature>
<evidence type="ECO:0000313" key="10">
    <source>
        <dbReference type="EMBL" id="PRD50197.1"/>
    </source>
</evidence>
<feature type="transmembrane region" description="Helical" evidence="8">
    <location>
        <begin position="72"/>
        <end position="92"/>
    </location>
</feature>
<dbReference type="GO" id="GO:0071555">
    <property type="term" value="P:cell wall organization"/>
    <property type="evidence" value="ECO:0007669"/>
    <property type="project" value="InterPro"/>
</dbReference>
<dbReference type="InterPro" id="IPR029787">
    <property type="entry name" value="Nucleotide_cyclase"/>
</dbReference>
<keyword evidence="4 8" id="KW-0812">Transmembrane</keyword>
<dbReference type="AlphaFoldDB" id="A0A2S9JBL6"/>
<dbReference type="InterPro" id="IPR000160">
    <property type="entry name" value="GGDEF_dom"/>
</dbReference>
<feature type="transmembrane region" description="Helical" evidence="8">
    <location>
        <begin position="161"/>
        <end position="184"/>
    </location>
</feature>
<dbReference type="RefSeq" id="WP_105737159.1">
    <property type="nucleotide sequence ID" value="NZ_PVBT01000008.1"/>
</dbReference>
<dbReference type="OrthoDB" id="9812260at2"/>
<dbReference type="PROSITE" id="PS50887">
    <property type="entry name" value="GGDEF"/>
    <property type="match status" value="1"/>
</dbReference>
<dbReference type="InterPro" id="IPR011620">
    <property type="entry name" value="Sig_transdc_His_kinase_LytS_TM"/>
</dbReference>
<dbReference type="CDD" id="cd01949">
    <property type="entry name" value="GGDEF"/>
    <property type="match status" value="1"/>
</dbReference>
<dbReference type="GO" id="GO:0005886">
    <property type="term" value="C:plasma membrane"/>
    <property type="evidence" value="ECO:0007669"/>
    <property type="project" value="UniProtKB-SubCell"/>
</dbReference>